<dbReference type="SUPFAM" id="SSF55073">
    <property type="entry name" value="Nucleotide cyclase"/>
    <property type="match status" value="1"/>
</dbReference>
<comment type="caution">
    <text evidence="3">The sequence shown here is derived from an EMBL/GenBank/DDBJ whole genome shotgun (WGS) entry which is preliminary data.</text>
</comment>
<dbReference type="Pfam" id="PF07695">
    <property type="entry name" value="7TMR-DISM_7TM"/>
    <property type="match status" value="1"/>
</dbReference>
<dbReference type="Pfam" id="PF00211">
    <property type="entry name" value="Guanylate_cyc"/>
    <property type="match status" value="1"/>
</dbReference>
<evidence type="ECO:0000313" key="4">
    <source>
        <dbReference type="Proteomes" id="UP000460298"/>
    </source>
</evidence>
<dbReference type="InterPro" id="IPR029787">
    <property type="entry name" value="Nucleotide_cyclase"/>
</dbReference>
<feature type="transmembrane region" description="Helical" evidence="1">
    <location>
        <begin position="203"/>
        <end position="222"/>
    </location>
</feature>
<dbReference type="GO" id="GO:0004016">
    <property type="term" value="F:adenylate cyclase activity"/>
    <property type="evidence" value="ECO:0007669"/>
    <property type="project" value="UniProtKB-ARBA"/>
</dbReference>
<feature type="transmembrane region" description="Helical" evidence="1">
    <location>
        <begin position="229"/>
        <end position="255"/>
    </location>
</feature>
<keyword evidence="1" id="KW-0472">Membrane</keyword>
<organism evidence="3 4">
    <name type="scientific">Leptonema illini</name>
    <dbReference type="NCBI Taxonomy" id="183"/>
    <lineage>
        <taxon>Bacteria</taxon>
        <taxon>Pseudomonadati</taxon>
        <taxon>Spirochaetota</taxon>
        <taxon>Spirochaetia</taxon>
        <taxon>Leptospirales</taxon>
        <taxon>Leptospiraceae</taxon>
        <taxon>Leptonema</taxon>
    </lineage>
</organism>
<dbReference type="Pfam" id="PF07696">
    <property type="entry name" value="7TMR-DISMED2"/>
    <property type="match status" value="1"/>
</dbReference>
<reference evidence="3 4" key="1">
    <citation type="submission" date="2019-10" db="EMBL/GenBank/DDBJ databases">
        <title>Extracellular Electron Transfer in a Candidatus Methanoperedens spp. Enrichment Culture.</title>
        <authorList>
            <person name="Berger S."/>
            <person name="Rangel Shaw D."/>
            <person name="Berben T."/>
            <person name="In 'T Zandt M."/>
            <person name="Frank J."/>
            <person name="Reimann J."/>
            <person name="Jetten M.S.M."/>
            <person name="Welte C.U."/>
        </authorList>
    </citation>
    <scope>NUCLEOTIDE SEQUENCE [LARGE SCALE GENOMIC DNA]</scope>
    <source>
        <strain evidence="3">SB12</strain>
    </source>
</reference>
<evidence type="ECO:0000259" key="2">
    <source>
        <dbReference type="PROSITE" id="PS50125"/>
    </source>
</evidence>
<dbReference type="InterPro" id="IPR050697">
    <property type="entry name" value="Adenylyl/Guanylyl_Cyclase_3/4"/>
</dbReference>
<keyword evidence="1" id="KW-1133">Transmembrane helix</keyword>
<dbReference type="SMART" id="SM00044">
    <property type="entry name" value="CYCc"/>
    <property type="match status" value="1"/>
</dbReference>
<gene>
    <name evidence="3" type="ORF">F9K24_09205</name>
</gene>
<dbReference type="EMBL" id="WBUI01000007">
    <property type="protein sequence ID" value="KAB2933034.1"/>
    <property type="molecule type" value="Genomic_DNA"/>
</dbReference>
<sequence>MNVSIYSSNAPEIFFLRPALKLMALLLPIAMLSPDLNAAPFLLSRDMDGLFLAPRAQLLEDTNGTFTVEEIDAGLHDKAFISTDINAPGFGFTDSVWWIRFEVNNEEDRAMDWKLELAYPMLDEITLFKKHDGGFERTVLGDHRPFYDRLIPYRNFLFPLHERPRSTQIYYLRVATSSSMNLPVQAWSDGLLVQKIDTEKTLLGAYAGVMIAMALYNLFIFASIRDRSYLYYILFVAGFLLFMFTLNGLAFQYLWPNWIWWGNNSLPFFIGFSSIWGLMFGRKYLRISSSMPIFYRIFNALIIIAIAASLFSLLVDYALAIRITTLLSIIGSAVAIAAGVVQTARRFRPAYYYILAWFTLLVGMILFALKTFGILPANFLTNWSMQIGSALEVVLLSFGLADRINILQNEKQQAQIEILESRQRMLESFARFVPGEFLQHLERSDILDVNLGDATKKRLVVLFSDIRNFTGLSEQMDPEETFRFLNTYLDRVSQAIDRHGGFIDKYIGDAVMALYAGDPDLAVKSAIEMRRLLREYNRDRESESLRPIEMGIGLHTGETMLGTVGSRKRLDTTVIGDTVNVASRLESLTKVFRIPVLVSGDVCSHLKNPEQFSFREVDLVRLKGRRSAIQIFEVFDCDVDDCRNRKLELLPVYKQGLELYRTGNFLEARAIFERLHDDDAEDSLYETYLRRCNKLLREPPGPGWQGISRMR</sequence>
<name>A0A833H246_9LEPT</name>
<feature type="transmembrane region" description="Helical" evidence="1">
    <location>
        <begin position="261"/>
        <end position="281"/>
    </location>
</feature>
<dbReference type="AlphaFoldDB" id="A0A833H246"/>
<protein>
    <submittedName>
        <fullName evidence="3">Guanylate cyclase</fullName>
    </submittedName>
</protein>
<dbReference type="PANTHER" id="PTHR43081:SF1">
    <property type="entry name" value="ADENYLATE CYCLASE, TERMINAL-DIFFERENTIATION SPECIFIC"/>
    <property type="match status" value="1"/>
</dbReference>
<dbReference type="GO" id="GO:0035556">
    <property type="term" value="P:intracellular signal transduction"/>
    <property type="evidence" value="ECO:0007669"/>
    <property type="project" value="InterPro"/>
</dbReference>
<evidence type="ECO:0000313" key="3">
    <source>
        <dbReference type="EMBL" id="KAB2933034.1"/>
    </source>
</evidence>
<dbReference type="PROSITE" id="PS50125">
    <property type="entry name" value="GUANYLATE_CYCLASE_2"/>
    <property type="match status" value="1"/>
</dbReference>
<dbReference type="PANTHER" id="PTHR43081">
    <property type="entry name" value="ADENYLATE CYCLASE, TERMINAL-DIFFERENTIATION SPECIFIC-RELATED"/>
    <property type="match status" value="1"/>
</dbReference>
<proteinExistence type="predicted"/>
<keyword evidence="1" id="KW-0812">Transmembrane</keyword>
<evidence type="ECO:0000256" key="1">
    <source>
        <dbReference type="SAM" id="Phobius"/>
    </source>
</evidence>
<feature type="domain" description="Guanylate cyclase" evidence="2">
    <location>
        <begin position="460"/>
        <end position="586"/>
    </location>
</feature>
<dbReference type="InterPro" id="IPR011622">
    <property type="entry name" value="7TMR_DISM_rcpt_extracell_dom2"/>
</dbReference>
<dbReference type="CDD" id="cd07302">
    <property type="entry name" value="CHD"/>
    <property type="match status" value="1"/>
</dbReference>
<accession>A0A833H246</accession>
<dbReference type="Gene3D" id="2.60.40.2380">
    <property type="match status" value="1"/>
</dbReference>
<feature type="transmembrane region" description="Helical" evidence="1">
    <location>
        <begin position="319"/>
        <end position="341"/>
    </location>
</feature>
<feature type="transmembrane region" description="Helical" evidence="1">
    <location>
        <begin position="353"/>
        <end position="377"/>
    </location>
</feature>
<dbReference type="Proteomes" id="UP000460298">
    <property type="component" value="Unassembled WGS sequence"/>
</dbReference>
<dbReference type="InterPro" id="IPR001054">
    <property type="entry name" value="A/G_cyclase"/>
</dbReference>
<dbReference type="GO" id="GO:0006171">
    <property type="term" value="P:cAMP biosynthetic process"/>
    <property type="evidence" value="ECO:0007669"/>
    <property type="project" value="TreeGrafter"/>
</dbReference>
<dbReference type="Gene3D" id="3.30.70.1230">
    <property type="entry name" value="Nucleotide cyclase"/>
    <property type="match status" value="1"/>
</dbReference>
<dbReference type="InterPro" id="IPR011623">
    <property type="entry name" value="7TMR_DISM_rcpt_extracell_dom1"/>
</dbReference>
<feature type="transmembrane region" description="Helical" evidence="1">
    <location>
        <begin position="293"/>
        <end position="313"/>
    </location>
</feature>